<protein>
    <submittedName>
        <fullName evidence="1">Uncharacterized protein</fullName>
    </submittedName>
</protein>
<evidence type="ECO:0000313" key="2">
    <source>
        <dbReference type="Proteomes" id="UP000002045"/>
    </source>
</evidence>
<proteinExistence type="predicted"/>
<dbReference type="HOGENOM" id="CLU_2345963_0_0_6"/>
<dbReference type="STRING" id="406818.XBJ1_1337"/>
<gene>
    <name evidence="1" type="ordered locus">XBJ1_1337</name>
</gene>
<reference evidence="1" key="1">
    <citation type="journal article" date="2011" name="PLoS ONE">
        <title>The entomopathogenic bacterial endosymbionts xenorhabdus and photorhabdus: convergent lifestyles from divergent genomes.</title>
        <authorList>
            <person name="Chaston J.M."/>
            <person name="Suen G."/>
            <person name="Tucker S.L."/>
            <person name="Andersen A.W."/>
            <person name="Bhasin A."/>
            <person name="Bode E."/>
            <person name="Bode H.B."/>
            <person name="Brachmann A.O."/>
            <person name="Cowles C.E."/>
            <person name="Cowles K.N."/>
            <person name="Darby C."/>
            <person name="de Leon L."/>
            <person name="Drace K."/>
            <person name="Du Z."/>
            <person name="Givaudan A."/>
            <person name="Herbert Tran E.E."/>
            <person name="Jewell K.A."/>
            <person name="Knack J.J."/>
            <person name="Krasomil-Osterfeld K.C."/>
            <person name="Kukor R."/>
            <person name="Lanois A."/>
            <person name="Latreille P."/>
            <person name="Leimgruber N.K."/>
            <person name="Lipke C.M."/>
            <person name="Liu R."/>
            <person name="Lu X."/>
            <person name="Martens E.C."/>
            <person name="Marri P.R."/>
            <person name="Medigue C."/>
            <person name="Menard M.L."/>
            <person name="Miller N.M."/>
            <person name="Morales-Soto N."/>
            <person name="Norton S."/>
            <person name="Ogier J.C."/>
            <person name="Orchard S.S."/>
            <person name="Park D."/>
            <person name="Park Y."/>
            <person name="Qurollo B.A."/>
            <person name="Sugar D.R."/>
            <person name="Richards G.R."/>
            <person name="Rouy Z."/>
            <person name="Slominski B."/>
            <person name="Slominski K."/>
            <person name="Snyder H."/>
            <person name="Tjaden B.C."/>
            <person name="van der Hoeven R."/>
            <person name="Welch R.D."/>
            <person name="Wheeler C."/>
            <person name="Xiang B."/>
            <person name="Barbazuk B."/>
            <person name="Gaudriault S."/>
            <person name="Goodner B."/>
            <person name="Slater S.C."/>
            <person name="Forst S."/>
            <person name="Goldman B.S."/>
            <person name="Goodrich-Blair H."/>
        </authorList>
    </citation>
    <scope>NUCLEOTIDE SEQUENCE [LARGE SCALE GENOMIC DNA]</scope>
    <source>
        <strain evidence="1">SS-2004</strain>
    </source>
</reference>
<name>D3UXU5_XENBS</name>
<dbReference type="AlphaFoldDB" id="D3UXU5"/>
<organism evidence="1 2">
    <name type="scientific">Xenorhabdus bovienii (strain SS-2004)</name>
    <name type="common">Xenorhabdus nematophila subsp. bovienii</name>
    <dbReference type="NCBI Taxonomy" id="406818"/>
    <lineage>
        <taxon>Bacteria</taxon>
        <taxon>Pseudomonadati</taxon>
        <taxon>Pseudomonadota</taxon>
        <taxon>Gammaproteobacteria</taxon>
        <taxon>Enterobacterales</taxon>
        <taxon>Morganellaceae</taxon>
        <taxon>Xenorhabdus</taxon>
    </lineage>
</organism>
<accession>D3UXU5</accession>
<dbReference type="KEGG" id="xbo:XBJ1_1337"/>
<dbReference type="EMBL" id="FN667741">
    <property type="protein sequence ID" value="CBJ80470.1"/>
    <property type="molecule type" value="Genomic_DNA"/>
</dbReference>
<sequence length="97" mass="10544">MTALTGITEKDACLTVFDATGGATVLTLHTGRMRAFFDKAGFIHNEHPVFIPQMLCDIVAQNIAGDINIPVGALQQMLNPVRLSIPPVASHFYAQRH</sequence>
<evidence type="ECO:0000313" key="1">
    <source>
        <dbReference type="EMBL" id="CBJ80470.1"/>
    </source>
</evidence>
<dbReference type="Proteomes" id="UP000002045">
    <property type="component" value="Chromosome"/>
</dbReference>